<dbReference type="Pfam" id="PF00698">
    <property type="entry name" value="Acyl_transf_1"/>
    <property type="match status" value="1"/>
</dbReference>
<evidence type="ECO:0000256" key="10">
    <source>
        <dbReference type="PROSITE-ProRule" id="PRU01363"/>
    </source>
</evidence>
<dbReference type="GO" id="GO:0005737">
    <property type="term" value="C:cytoplasm"/>
    <property type="evidence" value="ECO:0007669"/>
    <property type="project" value="TreeGrafter"/>
</dbReference>
<dbReference type="InterPro" id="IPR014031">
    <property type="entry name" value="Ketoacyl_synth_C"/>
</dbReference>
<reference evidence="14" key="1">
    <citation type="submission" date="2019-02" db="EMBL/GenBank/DDBJ databases">
        <authorList>
            <person name="Gruber-Vodicka R. H."/>
            <person name="Seah K. B. B."/>
        </authorList>
    </citation>
    <scope>NUCLEOTIDE SEQUENCE</scope>
    <source>
        <strain evidence="14">BECK_M7</strain>
    </source>
</reference>
<keyword evidence="7" id="KW-0511">Multifunctional enzyme</keyword>
<evidence type="ECO:0000256" key="1">
    <source>
        <dbReference type="ARBA" id="ARBA00005194"/>
    </source>
</evidence>
<gene>
    <name evidence="14" type="ORF">BECKLFY1418B_GA0070995_103212</name>
</gene>
<dbReference type="GO" id="GO:0016491">
    <property type="term" value="F:oxidoreductase activity"/>
    <property type="evidence" value="ECO:0007669"/>
    <property type="project" value="InterPro"/>
</dbReference>
<dbReference type="Gene3D" id="3.40.366.10">
    <property type="entry name" value="Malonyl-Coenzyme A Acyl Carrier Protein, domain 2"/>
    <property type="match status" value="1"/>
</dbReference>
<keyword evidence="6" id="KW-0521">NADP</keyword>
<dbReference type="SMART" id="SM00825">
    <property type="entry name" value="PKS_KS"/>
    <property type="match status" value="1"/>
</dbReference>
<feature type="active site" description="Proton acceptor; for dehydratase activity" evidence="10">
    <location>
        <position position="942"/>
    </location>
</feature>
<evidence type="ECO:0000259" key="11">
    <source>
        <dbReference type="PROSITE" id="PS50075"/>
    </source>
</evidence>
<dbReference type="Gene3D" id="3.40.50.720">
    <property type="entry name" value="NAD(P)-binding Rossmann-like Domain"/>
    <property type="match status" value="3"/>
</dbReference>
<evidence type="ECO:0000256" key="9">
    <source>
        <dbReference type="ARBA" id="ARBA00054155"/>
    </source>
</evidence>
<dbReference type="PANTHER" id="PTHR43775:SF37">
    <property type="entry name" value="SI:DKEY-61P9.11"/>
    <property type="match status" value="1"/>
</dbReference>
<feature type="domain" description="PKS/mFAS DH" evidence="13">
    <location>
        <begin position="913"/>
        <end position="1198"/>
    </location>
</feature>
<dbReference type="GO" id="GO:0004312">
    <property type="term" value="F:fatty acid synthase activity"/>
    <property type="evidence" value="ECO:0007669"/>
    <property type="project" value="TreeGrafter"/>
</dbReference>
<name>A0A450UI59_9GAMM</name>
<dbReference type="SUPFAM" id="SSF51735">
    <property type="entry name" value="NAD(P)-binding Rossmann-fold domains"/>
    <property type="match status" value="3"/>
</dbReference>
<dbReference type="Gene3D" id="3.30.70.3290">
    <property type="match status" value="1"/>
</dbReference>
<sequence length="2179" mass="238863">MSSKAKITPEPIAIIGMGCRFPGEAESIKAFWKMLCEGRDGIVEVPPDRWDVRRFYDPDPNKPGKTYVRHGAYLRQPIDRMDALFFGISPREAESLDPQQRLVLEVAWEALEDAGLPAEQLAGSATGVFMGGFIVDHMSAATSVLNRHLLNTHSAVSFTHTILSARIAYVLDLRGPCMTLDTACSSSLVALHQACQSIRAGESELALAGGVNIMYHAETPVAMCKSQFLARDGRSKSFDARGDGYGRGEGAGVVVLKPLSAARRDGDGIYAVIRGTGVNQDGRTDGITVPNEKAQAALIRQVCERSGISPNEIAYFEAHGTGTLVGDPKECGALGEVIGKDRNPDNSCWIGGVKANVGHLEAAAGVAGIIKTALCLHHRQIPPVANLQIPNPRIDFEKLGLRLPRKLESMPQGNEPGKELPLAGVNSFGYGGTNAHAILQGIDLPTPDQDSALTDHQGHWFLPLSARSDQALRALAGRYHDFLTETPELDLQDICWSAATRRSHHHFRLAILGKDRDALLEQLALFADGKGGHLPNGRLSLGQAPEKPVFVFTGMGPQWWAMGRELLASEPVYREMAEQCEAIFKRIAGWSILEEMGRDEKDSRITQTDIAQPANFVLQAGLDALWRSKGIVPAAVVGHSLGEVTAAYVSGALGLEDAIKVSYHRSRLQRTVAGQGEMLAVANLSEKDAEPLLDKYGRHRISIGAINSPTSVTLSGDGDALREIADELEAQGIFNRFLQVELAYHSPVMDALQDERLPALLDLQPRAPSGSLYSTVTGELVERPKHNLTYWCDNIREPVRFDKVIQSLAKAGHTLFLEIGPHPVLAVAIKENLIAVKKKAQLVASLKRKKPESDTFYRALGDLYTMGCVPDWSALYPEGGRFVRLPHYPWQRQTYWLESEESRFDRLGDPNDHPLLGHRINTPEMAWEQPVNGQYLPWLPEHRIQNFVILPGAAYVEIGLSLLERVAGGQVNGELEELRFQQALVITSKNEPVLRTQYDPARRTYSIHSYNIGSHTWTLHAEGRLSLIPPPTSKPLDVPHMQRCCPESIDVSILYERFEQRGMEYGEAFRGIREIRRGHEEVLARIVTDPGLDALSESPDGNGAKRTTWRLHPTRLDVAFQSLLGILDEGDDSSFMPVSIGRLRFYGNPGPEFLVHGRLTRREEGDIWADLDLFDEEGNRSVEVRDLQLREIGAMGGQSESRNLVDWIYRVDWEELPALTERQLKGRWLLFMDRGGRMDRLAERLEAEEGITVTRVLQGDGFSEDEGRFTLRGQHLEDMRTLAERIALVQYQGVVYGWGMDCDESRDPDGSLAVIDGMYCARMVYDAYNEGNNRIRFFVLTQNAQSLGDPSDPSSDAIAIAQGSLVGLGRVISGEQYYYTRCCLIDLPAEAGSVTDALVEELLCDGVELEVALRGEGQRLGYRLEACTLEDLQGPADPASMEPVALQGADAFVLERQAGEWGAQSWQWRKTEQKTAERGQVAIHVGYAILPPGGLRRREKTLIAASGRQMTSSAPGSAFLGLLPVKQLASHVVLPAEEFIEALSQAGALDGGGRFRQFTNRIRRFLAKRRETAAVSDAVARTGVSETDIVGAKNVVGAKNFSPLRAASLLPFAGALHALEDVAALKRGERVLIHPNGDGMDLAAVQVARNLGARVFATYADEAKAEALRALRADQVLPLEDFADAISDLTDGKGVQVVLNTLDGEAAQKSLLLLGPFGRFVDFNRTFEQWHVLSRHQNVTLHAVDVLGLRTQEPDIFQELLNRVASGFERGDLQPLDIPIFRAGQVSDALEAARGRSVVLEIGAAETLEALPEKRRENIIRADGSYLVTGGFGGFGITLAFWLADQGAKSLVLVGRRGAATPEAEYAVKGLKAKGVSVRVEAADVGKEEDMERLIREIQAKHPPLIGVFHTAGVLDDAMLTDLTPERLCTVMQPKAMGAWYLHRHTLDLPLDCFVLFSSLSALTGNPGQGNYVAANAFLDQLAHARRARGLPGLSLNWGMLADVGMVAKQELEDLLEAYGIGSFTRSEAMEMLDLALRSAMSGKQAQLGLMNIDWQSWLKTNAAPAVGLRYRHLADGVFTEHRALVLALKNALQDLDEEGRVAHVVKLLVALTAQVMRLPEEGLDPATPLSNLGLDSLMGMELRGAVESNTSVNLSILDLQSSNMEQLAEKILEKMGYS</sequence>
<keyword evidence="4" id="KW-0597">Phosphoprotein</keyword>
<keyword evidence="5 14" id="KW-0808">Transferase</keyword>
<dbReference type="Pfam" id="PF00109">
    <property type="entry name" value="ketoacyl-synt"/>
    <property type="match status" value="1"/>
</dbReference>
<dbReference type="InterPro" id="IPR013968">
    <property type="entry name" value="PKS_KR"/>
</dbReference>
<feature type="domain" description="Carrier" evidence="11">
    <location>
        <begin position="2100"/>
        <end position="2179"/>
    </location>
</feature>
<dbReference type="Pfam" id="PF22621">
    <property type="entry name" value="CurL-like_PKS_C"/>
    <property type="match status" value="1"/>
</dbReference>
<feature type="active site" description="Proton donor; for dehydratase activity" evidence="10">
    <location>
        <position position="1117"/>
    </location>
</feature>
<dbReference type="Pfam" id="PF14765">
    <property type="entry name" value="PS-DH"/>
    <property type="match status" value="1"/>
</dbReference>
<comment type="pathway">
    <text evidence="1">Lipid metabolism; fatty acid biosynthesis.</text>
</comment>
<dbReference type="PROSITE" id="PS52004">
    <property type="entry name" value="KS3_2"/>
    <property type="match status" value="1"/>
</dbReference>
<dbReference type="FunFam" id="3.40.47.10:FF:000019">
    <property type="entry name" value="Polyketide synthase type I"/>
    <property type="match status" value="1"/>
</dbReference>
<dbReference type="SUPFAM" id="SSF52151">
    <property type="entry name" value="FabD/lysophospholipase-like"/>
    <property type="match status" value="1"/>
</dbReference>
<dbReference type="Pfam" id="PF21089">
    <property type="entry name" value="PKS_DH_N"/>
    <property type="match status" value="1"/>
</dbReference>
<evidence type="ECO:0000256" key="7">
    <source>
        <dbReference type="ARBA" id="ARBA00023268"/>
    </source>
</evidence>
<dbReference type="InterPro" id="IPR036736">
    <property type="entry name" value="ACP-like_sf"/>
</dbReference>
<dbReference type="CDD" id="cd08955">
    <property type="entry name" value="KR_2_FAS_SDR_x"/>
    <property type="match status" value="1"/>
</dbReference>
<dbReference type="InterPro" id="IPR016036">
    <property type="entry name" value="Malonyl_transacylase_ACP-bd"/>
</dbReference>
<dbReference type="GO" id="GO:0071770">
    <property type="term" value="P:DIM/DIP cell wall layer assembly"/>
    <property type="evidence" value="ECO:0007669"/>
    <property type="project" value="TreeGrafter"/>
</dbReference>
<dbReference type="InterPro" id="IPR042104">
    <property type="entry name" value="PKS_dehydratase_sf"/>
</dbReference>
<dbReference type="GO" id="GO:0005886">
    <property type="term" value="C:plasma membrane"/>
    <property type="evidence" value="ECO:0007669"/>
    <property type="project" value="TreeGrafter"/>
</dbReference>
<dbReference type="Pfam" id="PF00107">
    <property type="entry name" value="ADH_zinc_N"/>
    <property type="match status" value="1"/>
</dbReference>
<evidence type="ECO:0000256" key="5">
    <source>
        <dbReference type="ARBA" id="ARBA00022679"/>
    </source>
</evidence>
<dbReference type="InterPro" id="IPR009081">
    <property type="entry name" value="PP-bd_ACP"/>
</dbReference>
<dbReference type="UniPathway" id="UPA00094"/>
<evidence type="ECO:0000313" key="14">
    <source>
        <dbReference type="EMBL" id="VFJ92203.1"/>
    </source>
</evidence>
<dbReference type="InterPro" id="IPR014030">
    <property type="entry name" value="Ketoacyl_synth_N"/>
</dbReference>
<comment type="similarity">
    <text evidence="2">Belongs to the short-chain dehydrogenases/reductases (SDR) family.</text>
</comment>
<dbReference type="PROSITE" id="PS50075">
    <property type="entry name" value="CARRIER"/>
    <property type="match status" value="1"/>
</dbReference>
<feature type="domain" description="Ketosynthase family 3 (KS3)" evidence="12">
    <location>
        <begin position="9"/>
        <end position="441"/>
    </location>
</feature>
<dbReference type="SMART" id="SM00829">
    <property type="entry name" value="PKS_ER"/>
    <property type="match status" value="1"/>
</dbReference>
<dbReference type="PANTHER" id="PTHR43775">
    <property type="entry name" value="FATTY ACID SYNTHASE"/>
    <property type="match status" value="1"/>
</dbReference>
<dbReference type="Gene3D" id="1.10.1200.10">
    <property type="entry name" value="ACP-like"/>
    <property type="match status" value="1"/>
</dbReference>
<dbReference type="CDD" id="cd05195">
    <property type="entry name" value="enoyl_red"/>
    <property type="match status" value="1"/>
</dbReference>
<dbReference type="InterPro" id="IPR014043">
    <property type="entry name" value="Acyl_transferase_dom"/>
</dbReference>
<dbReference type="InterPro" id="IPR020806">
    <property type="entry name" value="PKS_PP-bd"/>
</dbReference>
<evidence type="ECO:0000256" key="6">
    <source>
        <dbReference type="ARBA" id="ARBA00022857"/>
    </source>
</evidence>
<dbReference type="InterPro" id="IPR050091">
    <property type="entry name" value="PKS_NRPS_Biosynth_Enz"/>
</dbReference>
<accession>A0A450UI59</accession>
<dbReference type="PROSITE" id="PS00606">
    <property type="entry name" value="KS3_1"/>
    <property type="match status" value="1"/>
</dbReference>
<dbReference type="InterPro" id="IPR001227">
    <property type="entry name" value="Ac_transferase_dom_sf"/>
</dbReference>
<dbReference type="SMART" id="SM00827">
    <property type="entry name" value="PKS_AT"/>
    <property type="match status" value="1"/>
</dbReference>
<comment type="function">
    <text evidence="9">Involved in production of the polyketide antibiotic thailandamide.</text>
</comment>
<dbReference type="GO" id="GO:0006633">
    <property type="term" value="P:fatty acid biosynthetic process"/>
    <property type="evidence" value="ECO:0007669"/>
    <property type="project" value="UniProtKB-UniPathway"/>
</dbReference>
<dbReference type="InterPro" id="IPR020807">
    <property type="entry name" value="PKS_DH"/>
</dbReference>
<dbReference type="Gene3D" id="3.40.47.10">
    <property type="match status" value="1"/>
</dbReference>
<dbReference type="InterPro" id="IPR013149">
    <property type="entry name" value="ADH-like_C"/>
</dbReference>
<dbReference type="SMART" id="SM00826">
    <property type="entry name" value="PKS_DH"/>
    <property type="match status" value="1"/>
</dbReference>
<dbReference type="Pfam" id="PF08659">
    <property type="entry name" value="KR"/>
    <property type="match status" value="1"/>
</dbReference>
<dbReference type="EMBL" id="CAADFF010000032">
    <property type="protein sequence ID" value="VFJ92203.1"/>
    <property type="molecule type" value="Genomic_DNA"/>
</dbReference>
<evidence type="ECO:0000259" key="13">
    <source>
        <dbReference type="PROSITE" id="PS52019"/>
    </source>
</evidence>
<dbReference type="InterPro" id="IPR020843">
    <property type="entry name" value="ER"/>
</dbReference>
<dbReference type="FunFam" id="3.40.366.10:FF:000002">
    <property type="entry name" value="Probable polyketide synthase 2"/>
    <property type="match status" value="1"/>
</dbReference>
<dbReference type="InterPro" id="IPR020841">
    <property type="entry name" value="PKS_Beta-ketoAc_synthase_dom"/>
</dbReference>
<dbReference type="InterPro" id="IPR049551">
    <property type="entry name" value="PKS_DH_C"/>
</dbReference>
<evidence type="ECO:0000256" key="8">
    <source>
        <dbReference type="ARBA" id="ARBA00023315"/>
    </source>
</evidence>
<dbReference type="InterPro" id="IPR016035">
    <property type="entry name" value="Acyl_Trfase/lysoPLipase"/>
</dbReference>
<evidence type="ECO:0000256" key="3">
    <source>
        <dbReference type="ARBA" id="ARBA00022450"/>
    </source>
</evidence>
<dbReference type="Pfam" id="PF02801">
    <property type="entry name" value="Ketoacyl-synt_C"/>
    <property type="match status" value="1"/>
</dbReference>
<dbReference type="GO" id="GO:0031177">
    <property type="term" value="F:phosphopantetheine binding"/>
    <property type="evidence" value="ECO:0007669"/>
    <property type="project" value="InterPro"/>
</dbReference>
<dbReference type="InterPro" id="IPR057326">
    <property type="entry name" value="KR_dom"/>
</dbReference>
<dbReference type="Gene3D" id="3.10.129.110">
    <property type="entry name" value="Polyketide synthase dehydratase"/>
    <property type="match status" value="1"/>
</dbReference>
<dbReference type="CDD" id="cd00833">
    <property type="entry name" value="PKS"/>
    <property type="match status" value="1"/>
</dbReference>
<proteinExistence type="inferred from homology"/>
<dbReference type="SUPFAM" id="SSF47336">
    <property type="entry name" value="ACP-like"/>
    <property type="match status" value="1"/>
</dbReference>
<dbReference type="GO" id="GO:0004315">
    <property type="term" value="F:3-oxoacyl-[acyl-carrier-protein] synthase activity"/>
    <property type="evidence" value="ECO:0007669"/>
    <property type="project" value="InterPro"/>
</dbReference>
<dbReference type="InterPro" id="IPR018201">
    <property type="entry name" value="Ketoacyl_synth_AS"/>
</dbReference>
<dbReference type="InterPro" id="IPR036291">
    <property type="entry name" value="NAD(P)-bd_dom_sf"/>
</dbReference>
<dbReference type="InterPro" id="IPR049552">
    <property type="entry name" value="PKS_DH_N"/>
</dbReference>
<dbReference type="PROSITE" id="PS52019">
    <property type="entry name" value="PKS_MFAS_DH"/>
    <property type="match status" value="1"/>
</dbReference>
<evidence type="ECO:0000259" key="12">
    <source>
        <dbReference type="PROSITE" id="PS52004"/>
    </source>
</evidence>
<keyword evidence="8" id="KW-0012">Acyltransferase</keyword>
<dbReference type="SMART" id="SM00823">
    <property type="entry name" value="PKS_PP"/>
    <property type="match status" value="1"/>
</dbReference>
<feature type="region of interest" description="N-terminal hotdog fold" evidence="10">
    <location>
        <begin position="913"/>
        <end position="1032"/>
    </location>
</feature>
<dbReference type="InterPro" id="IPR049900">
    <property type="entry name" value="PKS_mFAS_DH"/>
</dbReference>
<protein>
    <submittedName>
        <fullName evidence="14">Acyl transferase domain-containing protein</fullName>
    </submittedName>
</protein>
<evidence type="ECO:0000256" key="2">
    <source>
        <dbReference type="ARBA" id="ARBA00006484"/>
    </source>
</evidence>
<dbReference type="SUPFAM" id="SSF53901">
    <property type="entry name" value="Thiolase-like"/>
    <property type="match status" value="1"/>
</dbReference>
<dbReference type="SMART" id="SM00822">
    <property type="entry name" value="PKS_KR"/>
    <property type="match status" value="1"/>
</dbReference>
<organism evidence="14">
    <name type="scientific">Candidatus Kentrum sp. LFY</name>
    <dbReference type="NCBI Taxonomy" id="2126342"/>
    <lineage>
        <taxon>Bacteria</taxon>
        <taxon>Pseudomonadati</taxon>
        <taxon>Pseudomonadota</taxon>
        <taxon>Gammaproteobacteria</taxon>
        <taxon>Candidatus Kentrum</taxon>
    </lineage>
</organism>
<dbReference type="SUPFAM" id="SSF55048">
    <property type="entry name" value="Probable ACP-binding domain of malonyl-CoA ACP transacylase"/>
    <property type="match status" value="1"/>
</dbReference>
<dbReference type="InterPro" id="IPR016039">
    <property type="entry name" value="Thiolase-like"/>
</dbReference>
<evidence type="ECO:0000256" key="4">
    <source>
        <dbReference type="ARBA" id="ARBA00022553"/>
    </source>
</evidence>
<feature type="region of interest" description="C-terminal hotdog fold" evidence="10">
    <location>
        <begin position="1046"/>
        <end position="1198"/>
    </location>
</feature>
<keyword evidence="3" id="KW-0596">Phosphopantetheine</keyword>
<dbReference type="Pfam" id="PF00550">
    <property type="entry name" value="PP-binding"/>
    <property type="match status" value="1"/>
</dbReference>